<evidence type="ECO:0000313" key="3">
    <source>
        <dbReference type="Proteomes" id="UP000663828"/>
    </source>
</evidence>
<sequence>MSLLVKLKNKLQDPILYEMKIREFDECMLLLRNENAELHKRIDQLEALCRANVNTQRTYVLDERIGELEEENGRLFAENQCQRQEYVQFLDQLSTMVIRTAVMQENIRKECASIYHVIGKLSSLTTNATQSNHLSEMVMKERKTLAIDNQVLHSSSSSSSSFDSWTFDRVSLKSIPVQ</sequence>
<accession>A0A816GM72</accession>
<evidence type="ECO:0000313" key="2">
    <source>
        <dbReference type="EMBL" id="CAF1675489.1"/>
    </source>
</evidence>
<feature type="coiled-coil region" evidence="1">
    <location>
        <begin position="28"/>
        <end position="85"/>
    </location>
</feature>
<dbReference type="EMBL" id="CAJNOR010013852">
    <property type="protein sequence ID" value="CAF1675489.1"/>
    <property type="molecule type" value="Genomic_DNA"/>
</dbReference>
<keyword evidence="3" id="KW-1185">Reference proteome</keyword>
<evidence type="ECO:0000256" key="1">
    <source>
        <dbReference type="SAM" id="Coils"/>
    </source>
</evidence>
<proteinExistence type="predicted"/>
<reference evidence="2" key="1">
    <citation type="submission" date="2021-02" db="EMBL/GenBank/DDBJ databases">
        <authorList>
            <person name="Nowell W R."/>
        </authorList>
    </citation>
    <scope>NUCLEOTIDE SEQUENCE</scope>
</reference>
<gene>
    <name evidence="2" type="ORF">XAT740_LOCUS59516</name>
</gene>
<name>A0A816GM72_ADIRI</name>
<organism evidence="2 3">
    <name type="scientific">Adineta ricciae</name>
    <name type="common">Rotifer</name>
    <dbReference type="NCBI Taxonomy" id="249248"/>
    <lineage>
        <taxon>Eukaryota</taxon>
        <taxon>Metazoa</taxon>
        <taxon>Spiralia</taxon>
        <taxon>Gnathifera</taxon>
        <taxon>Rotifera</taxon>
        <taxon>Eurotatoria</taxon>
        <taxon>Bdelloidea</taxon>
        <taxon>Adinetida</taxon>
        <taxon>Adinetidae</taxon>
        <taxon>Adineta</taxon>
    </lineage>
</organism>
<protein>
    <submittedName>
        <fullName evidence="2">Uncharacterized protein</fullName>
    </submittedName>
</protein>
<dbReference type="Proteomes" id="UP000663828">
    <property type="component" value="Unassembled WGS sequence"/>
</dbReference>
<dbReference type="AlphaFoldDB" id="A0A816GM72"/>
<keyword evidence="1" id="KW-0175">Coiled coil</keyword>
<comment type="caution">
    <text evidence="2">The sequence shown here is derived from an EMBL/GenBank/DDBJ whole genome shotgun (WGS) entry which is preliminary data.</text>
</comment>